<accession>A0A4Y3QTL1</accession>
<dbReference type="InterPro" id="IPR011765">
    <property type="entry name" value="Pept_M16_N"/>
</dbReference>
<dbReference type="GO" id="GO:0006508">
    <property type="term" value="P:proteolysis"/>
    <property type="evidence" value="ECO:0007669"/>
    <property type="project" value="UniProtKB-KW"/>
</dbReference>
<evidence type="ECO:0000256" key="2">
    <source>
        <dbReference type="ARBA" id="ARBA00022670"/>
    </source>
</evidence>
<dbReference type="PANTHER" id="PTHR43690">
    <property type="entry name" value="NARDILYSIN"/>
    <property type="match status" value="1"/>
</dbReference>
<name>A0A4Y3QTL1_STRCI</name>
<reference evidence="8 9" key="1">
    <citation type="submission" date="2019-06" db="EMBL/GenBank/DDBJ databases">
        <title>Whole genome shotgun sequence of Streptomyces cacaoi subsp. cacaoi NBRC 12748.</title>
        <authorList>
            <person name="Hosoyama A."/>
            <person name="Uohara A."/>
            <person name="Ohji S."/>
            <person name="Ichikawa N."/>
        </authorList>
    </citation>
    <scope>NUCLEOTIDE SEQUENCE [LARGE SCALE GENOMIC DNA]</scope>
    <source>
        <strain evidence="8 9">NBRC 12748</strain>
    </source>
</reference>
<keyword evidence="9" id="KW-1185">Reference proteome</keyword>
<dbReference type="EMBL" id="BJMM01000002">
    <property type="protein sequence ID" value="GEB47973.1"/>
    <property type="molecule type" value="Genomic_DNA"/>
</dbReference>
<organism evidence="8 9">
    <name type="scientific">Streptomyces cacaoi</name>
    <dbReference type="NCBI Taxonomy" id="1898"/>
    <lineage>
        <taxon>Bacteria</taxon>
        <taxon>Bacillati</taxon>
        <taxon>Actinomycetota</taxon>
        <taxon>Actinomycetes</taxon>
        <taxon>Kitasatosporales</taxon>
        <taxon>Streptomycetaceae</taxon>
        <taxon>Streptomyces</taxon>
    </lineage>
</organism>
<feature type="domain" description="Peptidase M16 N-terminal" evidence="7">
    <location>
        <begin position="28"/>
        <end position="143"/>
    </location>
</feature>
<evidence type="ECO:0000256" key="1">
    <source>
        <dbReference type="ARBA" id="ARBA00007261"/>
    </source>
</evidence>
<evidence type="ECO:0000259" key="7">
    <source>
        <dbReference type="Pfam" id="PF00675"/>
    </source>
</evidence>
<evidence type="ECO:0000313" key="8">
    <source>
        <dbReference type="EMBL" id="GEB47973.1"/>
    </source>
</evidence>
<keyword evidence="5" id="KW-0482">Metalloprotease</keyword>
<dbReference type="Pfam" id="PF00675">
    <property type="entry name" value="Peptidase_M16"/>
    <property type="match status" value="1"/>
</dbReference>
<dbReference type="AlphaFoldDB" id="A0A4Y3QTL1"/>
<dbReference type="SUPFAM" id="SSF63411">
    <property type="entry name" value="LuxS/MPP-like metallohydrolase"/>
    <property type="match status" value="4"/>
</dbReference>
<comment type="similarity">
    <text evidence="1">Belongs to the peptidase M16 family.</text>
</comment>
<feature type="compositionally biased region" description="Pro residues" evidence="6">
    <location>
        <begin position="441"/>
        <end position="456"/>
    </location>
</feature>
<keyword evidence="3" id="KW-0378">Hydrolase</keyword>
<evidence type="ECO:0000313" key="9">
    <source>
        <dbReference type="Proteomes" id="UP000319210"/>
    </source>
</evidence>
<proteinExistence type="inferred from homology"/>
<feature type="region of interest" description="Disordered" evidence="6">
    <location>
        <begin position="430"/>
        <end position="456"/>
    </location>
</feature>
<feature type="compositionally biased region" description="Low complexity" evidence="6">
    <location>
        <begin position="430"/>
        <end position="440"/>
    </location>
</feature>
<dbReference type="GO" id="GO:0008237">
    <property type="term" value="F:metallopeptidase activity"/>
    <property type="evidence" value="ECO:0007669"/>
    <property type="project" value="UniProtKB-KW"/>
</dbReference>
<dbReference type="Gene3D" id="3.30.830.10">
    <property type="entry name" value="Metalloenzyme, LuxS/M16 peptidase-like"/>
    <property type="match status" value="2"/>
</dbReference>
<evidence type="ECO:0000256" key="5">
    <source>
        <dbReference type="ARBA" id="ARBA00023049"/>
    </source>
</evidence>
<dbReference type="Proteomes" id="UP000319210">
    <property type="component" value="Unassembled WGS sequence"/>
</dbReference>
<sequence length="869" mass="89167">MTRTTVPAATAAPGSSTVTRARLPNGLRVVVETVPGAPRAAVSVHYGVGYRAEPPGRAGFAHLFEHLMTQGSESLPGRAYIDRLLAAGGNGNASTHQDYTDFHQVVPHEWLERALFCEADRMRAPVLTEHALAGQLAAVAWEIKGRIHDRPHGGLPWPLLPGVLFSAFPNAHDGYGDLRELAGTTVAECAAFFERHYGPGNAVLTVLAPQHPDEVLDMAGHHFAGIAARPVPDRPSLAEPAAHEDRIRTVTGPGSGATAVAVGHRLPDPAAELPGYLAHLALAGLASRRPVHVPGAPPVPLRARCGFFAPLDALDPDALVCTATVPGDVPPRTVADAVRASLREAAADPRPDDVAAVGAGWRRTHDDLLARCRARGRTELLFGDPSLVDEVPRLLARLGPDDVTAAASGLDGSPCAVLAVVPGGGRPAAAPLPDGLLGSGPPAPDPAPAPLDPAPAPAWPALGTRHAPSVRGLRETTLGNGLRVTAVRAGHAPLVEARLRFPDSGARAADEAVLESAAALLRARCAGGPWSVRSDGIRLTMTGSAPADRTEHLLAQLRAVLVPPLVPPLASPLASPPAAPRRPLRARTENDLAWHVLAGRTRGEAAAACAVPDGATLVVVGDAGPDDVAAAASRLLGPWQAGPRRRTAPDTAPRAGLRILPPDAHTPVAFLGLCAPDPTPHAAPGTPTDATRGEAARFLAVGVLGGQPGSRFASLSGAAGAPLAGGFALAGRDVLFGAGRVLVSAGMPPGTVRDGVAAVCGQLRLLAADPPTAAEVRRVAEFGAGQLSGVFDSQAALADHLVRAGAQGQSARTLLDLPRALRETGVEEVAEAARRLFGEARFTGVLRAGAEEAEQARQAAAAVCGEVTA</sequence>
<keyword evidence="2" id="KW-0645">Protease</keyword>
<evidence type="ECO:0000256" key="3">
    <source>
        <dbReference type="ARBA" id="ARBA00022801"/>
    </source>
</evidence>
<protein>
    <recommendedName>
        <fullName evidence="7">Peptidase M16 N-terminal domain-containing protein</fullName>
    </recommendedName>
</protein>
<evidence type="ECO:0000256" key="4">
    <source>
        <dbReference type="ARBA" id="ARBA00022833"/>
    </source>
</evidence>
<evidence type="ECO:0000256" key="6">
    <source>
        <dbReference type="SAM" id="MobiDB-lite"/>
    </source>
</evidence>
<dbReference type="InterPro" id="IPR011249">
    <property type="entry name" value="Metalloenz_LuxS/M16"/>
</dbReference>
<dbReference type="PANTHER" id="PTHR43690:SF17">
    <property type="entry name" value="PROTEIN YHJJ"/>
    <property type="match status" value="1"/>
</dbReference>
<dbReference type="RefSeq" id="WP_170223827.1">
    <property type="nucleotide sequence ID" value="NZ_BJMM01000002.1"/>
</dbReference>
<dbReference type="InterPro" id="IPR050626">
    <property type="entry name" value="Peptidase_M16"/>
</dbReference>
<dbReference type="GO" id="GO:0046872">
    <property type="term" value="F:metal ion binding"/>
    <property type="evidence" value="ECO:0007669"/>
    <property type="project" value="InterPro"/>
</dbReference>
<comment type="caution">
    <text evidence="8">The sequence shown here is derived from an EMBL/GenBank/DDBJ whole genome shotgun (WGS) entry which is preliminary data.</text>
</comment>
<gene>
    <name evidence="8" type="ORF">SCA03_05240</name>
</gene>
<keyword evidence="4" id="KW-0862">Zinc</keyword>